<keyword evidence="2" id="KW-0132">Cell division</keyword>
<sequence>MHKFLIVFIAGVLLAGYAVQPELPSISYAVNISKGETLWDVCDRVSGGRENLQELVWRTAKENNIKDPGTLQPGQELIIKVKAAEHVRTDDTSR</sequence>
<name>A0A8S5LJJ2_9CAUD</name>
<evidence type="ECO:0000259" key="1">
    <source>
        <dbReference type="PROSITE" id="PS51782"/>
    </source>
</evidence>
<dbReference type="InterPro" id="IPR018392">
    <property type="entry name" value="LysM"/>
</dbReference>
<dbReference type="CDD" id="cd00118">
    <property type="entry name" value="LysM"/>
    <property type="match status" value="1"/>
</dbReference>
<dbReference type="PROSITE" id="PS51782">
    <property type="entry name" value="LYSM"/>
    <property type="match status" value="1"/>
</dbReference>
<dbReference type="Gene3D" id="3.10.350.10">
    <property type="entry name" value="LysM domain"/>
    <property type="match status" value="1"/>
</dbReference>
<proteinExistence type="predicted"/>
<keyword evidence="2" id="KW-0131">Cell cycle</keyword>
<dbReference type="EMBL" id="BK015862">
    <property type="protein sequence ID" value="DAD70228.1"/>
    <property type="molecule type" value="Genomic_DNA"/>
</dbReference>
<protein>
    <submittedName>
        <fullName evidence="2">Cell division suppressor protein</fullName>
    </submittedName>
</protein>
<dbReference type="GO" id="GO:0051301">
    <property type="term" value="P:cell division"/>
    <property type="evidence" value="ECO:0007669"/>
    <property type="project" value="UniProtKB-KW"/>
</dbReference>
<reference evidence="2" key="1">
    <citation type="journal article" date="2021" name="Proc. Natl. Acad. Sci. U.S.A.">
        <title>A Catalog of Tens of Thousands of Viruses from Human Metagenomes Reveals Hidden Associations with Chronic Diseases.</title>
        <authorList>
            <person name="Tisza M.J."/>
            <person name="Buck C.B."/>
        </authorList>
    </citation>
    <scope>NUCLEOTIDE SEQUENCE</scope>
    <source>
        <strain evidence="2">CtXPh6</strain>
    </source>
</reference>
<dbReference type="InterPro" id="IPR036779">
    <property type="entry name" value="LysM_dom_sf"/>
</dbReference>
<feature type="domain" description="LysM" evidence="1">
    <location>
        <begin position="28"/>
        <end position="79"/>
    </location>
</feature>
<accession>A0A8S5LJJ2</accession>
<evidence type="ECO:0000313" key="2">
    <source>
        <dbReference type="EMBL" id="DAD70228.1"/>
    </source>
</evidence>
<dbReference type="Pfam" id="PF01476">
    <property type="entry name" value="LysM"/>
    <property type="match status" value="1"/>
</dbReference>
<organism evidence="2">
    <name type="scientific">Siphoviridae sp. ctXPh6</name>
    <dbReference type="NCBI Taxonomy" id="2827578"/>
    <lineage>
        <taxon>Viruses</taxon>
        <taxon>Duplodnaviria</taxon>
        <taxon>Heunggongvirae</taxon>
        <taxon>Uroviricota</taxon>
        <taxon>Caudoviricetes</taxon>
    </lineage>
</organism>